<dbReference type="PANTHER" id="PTHR36741">
    <property type="entry name" value="OS07G0100500 PROTEIN"/>
    <property type="match status" value="1"/>
</dbReference>
<evidence type="ECO:0000256" key="1">
    <source>
        <dbReference type="SAM" id="MobiDB-lite"/>
    </source>
</evidence>
<sequence length="704" mass="76585">MVKQQSMNNLEMDDEVENSNLQEELDDSSSEDALYDDVLSSGMFASGETNVLQWLLALDLQVMGACRVDERLKPLLKLNVSAGAAEDRLLAHLSQNFEPSEVGMLARCLCIPLVSMRVGKIRKQGTLLCPTATRRIISSRDQYCLLDTIINLWQHVPSDWKKCVCTDQSEKSRGNLNLAILPTSDLRISFIGDDGSTERVGTFCSESDCSAIEIKDIVADESGRSFLISIPDGETFYFWCSEKSKLLGDELRRKMRDLIKMKPSLAELTGIDESRIDCFAIHLRAYLHGSAAINPQASSMMSRDPSIAGFVDSSELGLDAHISVASQKPLWPEHVSSMGSNTSLMSSLSPMSNAFKDSMLRNSSSVFVSRDGPRQHGDSYLSCVESQIAGISSTDALSSTYVEDNKIGREIRPSNVLEPLVAALPFRGSAATVHSLDSTVFSPYYCWCPPAVSTLQFSVGTPHLPILSTDSSIPLLSSIAPSACSSSILTPKPSLVTDVSSLDFPPLLPEPLIRLPFSLGPSQQIPTFTPLVGDSIVHIPVIDVCSSGQGYFVSAGPAISGSIPQLHPNLVNPLIPPVTESMAEKSARETLRLLINNSNQPSPQLIDLLPPVLSRSGEETRNMLVTGNRGLYSRTIGVDTTIANDFAFKGLASLSEKPVGGWLDMKKIHIQEMFVPTEKPGISGESSVDDDGDFIDFEEERKNC</sequence>
<proteinExistence type="predicted"/>
<keyword evidence="3" id="KW-1185">Reference proteome</keyword>
<reference evidence="2 3" key="1">
    <citation type="submission" date="2024-02" db="EMBL/GenBank/DDBJ databases">
        <title>de novo genome assembly of Solanum bulbocastanum strain 11H21.</title>
        <authorList>
            <person name="Hosaka A.J."/>
        </authorList>
    </citation>
    <scope>NUCLEOTIDE SEQUENCE [LARGE SCALE GENOMIC DNA]</scope>
    <source>
        <tissue evidence="2">Young leaves</tissue>
    </source>
</reference>
<evidence type="ECO:0000313" key="3">
    <source>
        <dbReference type="Proteomes" id="UP001371456"/>
    </source>
</evidence>
<evidence type="ECO:0000313" key="2">
    <source>
        <dbReference type="EMBL" id="KAK6790097.1"/>
    </source>
</evidence>
<feature type="region of interest" description="Disordered" evidence="1">
    <location>
        <begin position="1"/>
        <end position="28"/>
    </location>
</feature>
<dbReference type="AlphaFoldDB" id="A0AAN8TRK8"/>
<protein>
    <submittedName>
        <fullName evidence="2">Uncharacterized protein</fullName>
    </submittedName>
</protein>
<dbReference type="PANTHER" id="PTHR36741:SF1">
    <property type="entry name" value="OS07G0100500 PROTEIN"/>
    <property type="match status" value="1"/>
</dbReference>
<dbReference type="Proteomes" id="UP001371456">
    <property type="component" value="Unassembled WGS sequence"/>
</dbReference>
<organism evidence="2 3">
    <name type="scientific">Solanum bulbocastanum</name>
    <name type="common">Wild potato</name>
    <dbReference type="NCBI Taxonomy" id="147425"/>
    <lineage>
        <taxon>Eukaryota</taxon>
        <taxon>Viridiplantae</taxon>
        <taxon>Streptophyta</taxon>
        <taxon>Embryophyta</taxon>
        <taxon>Tracheophyta</taxon>
        <taxon>Spermatophyta</taxon>
        <taxon>Magnoliopsida</taxon>
        <taxon>eudicotyledons</taxon>
        <taxon>Gunneridae</taxon>
        <taxon>Pentapetalae</taxon>
        <taxon>asterids</taxon>
        <taxon>lamiids</taxon>
        <taxon>Solanales</taxon>
        <taxon>Solanaceae</taxon>
        <taxon>Solanoideae</taxon>
        <taxon>Solaneae</taxon>
        <taxon>Solanum</taxon>
    </lineage>
</organism>
<gene>
    <name evidence="2" type="ORF">RDI58_013897</name>
</gene>
<accession>A0AAN8TRK8</accession>
<comment type="caution">
    <text evidence="2">The sequence shown here is derived from an EMBL/GenBank/DDBJ whole genome shotgun (WGS) entry which is preliminary data.</text>
</comment>
<dbReference type="EMBL" id="JBANQN010000005">
    <property type="protein sequence ID" value="KAK6790097.1"/>
    <property type="molecule type" value="Genomic_DNA"/>
</dbReference>
<feature type="compositionally biased region" description="Acidic residues" evidence="1">
    <location>
        <begin position="11"/>
        <end position="28"/>
    </location>
</feature>
<name>A0AAN8TRK8_SOLBU</name>